<gene>
    <name evidence="2" type="ORF">BIW11_09414</name>
</gene>
<accession>A0A1V9XK97</accession>
<dbReference type="AlphaFoldDB" id="A0A1V9XK97"/>
<reference evidence="2 3" key="1">
    <citation type="journal article" date="2017" name="Gigascience">
        <title>Draft genome of the honey bee ectoparasitic mite, Tropilaelaps mercedesae, is shaped by the parasitic life history.</title>
        <authorList>
            <person name="Dong X."/>
            <person name="Armstrong S.D."/>
            <person name="Xia D."/>
            <person name="Makepeace B.L."/>
            <person name="Darby A.C."/>
            <person name="Kadowaki T."/>
        </authorList>
    </citation>
    <scope>NUCLEOTIDE SEQUENCE [LARGE SCALE GENOMIC DNA]</scope>
    <source>
        <strain evidence="2">Wuxi-XJTLU</strain>
    </source>
</reference>
<sequence>MQSIAAAVFFYFSTQLVLPYQLVILLAFAIMGTGCFVFVACKIAIKEEEDRTSYEQSAQQVT</sequence>
<comment type="caution">
    <text evidence="2">The sequence shown here is derived from an EMBL/GenBank/DDBJ whole genome shotgun (WGS) entry which is preliminary data.</text>
</comment>
<evidence type="ECO:0000256" key="1">
    <source>
        <dbReference type="SAM" id="Phobius"/>
    </source>
</evidence>
<keyword evidence="3" id="KW-1185">Reference proteome</keyword>
<evidence type="ECO:0000313" key="2">
    <source>
        <dbReference type="EMBL" id="OQR73937.1"/>
    </source>
</evidence>
<keyword evidence="1" id="KW-0472">Membrane</keyword>
<protein>
    <submittedName>
        <fullName evidence="2">Uncharacterized protein</fullName>
    </submittedName>
</protein>
<proteinExistence type="predicted"/>
<dbReference type="Proteomes" id="UP000192247">
    <property type="component" value="Unassembled WGS sequence"/>
</dbReference>
<feature type="transmembrane region" description="Helical" evidence="1">
    <location>
        <begin position="20"/>
        <end position="41"/>
    </location>
</feature>
<keyword evidence="1" id="KW-1133">Transmembrane helix</keyword>
<dbReference type="EMBL" id="MNPL01009007">
    <property type="protein sequence ID" value="OQR73937.1"/>
    <property type="molecule type" value="Genomic_DNA"/>
</dbReference>
<keyword evidence="1" id="KW-0812">Transmembrane</keyword>
<name>A0A1V9XK97_9ACAR</name>
<organism evidence="2 3">
    <name type="scientific">Tropilaelaps mercedesae</name>
    <dbReference type="NCBI Taxonomy" id="418985"/>
    <lineage>
        <taxon>Eukaryota</taxon>
        <taxon>Metazoa</taxon>
        <taxon>Ecdysozoa</taxon>
        <taxon>Arthropoda</taxon>
        <taxon>Chelicerata</taxon>
        <taxon>Arachnida</taxon>
        <taxon>Acari</taxon>
        <taxon>Parasitiformes</taxon>
        <taxon>Mesostigmata</taxon>
        <taxon>Gamasina</taxon>
        <taxon>Dermanyssoidea</taxon>
        <taxon>Laelapidae</taxon>
        <taxon>Tropilaelaps</taxon>
    </lineage>
</organism>
<evidence type="ECO:0000313" key="3">
    <source>
        <dbReference type="Proteomes" id="UP000192247"/>
    </source>
</evidence>
<dbReference type="InParanoid" id="A0A1V9XK97"/>